<evidence type="ECO:0000313" key="8">
    <source>
        <dbReference type="Proteomes" id="UP000267469"/>
    </source>
</evidence>
<dbReference type="PANTHER" id="PTHR43280:SF2">
    <property type="entry name" value="HTH-TYPE TRANSCRIPTIONAL REGULATOR EXSA"/>
    <property type="match status" value="1"/>
</dbReference>
<feature type="signal peptide" evidence="5">
    <location>
        <begin position="1"/>
        <end position="25"/>
    </location>
</feature>
<keyword evidence="4" id="KW-0472">Membrane</keyword>
<dbReference type="Proteomes" id="UP000267469">
    <property type="component" value="Unassembled WGS sequence"/>
</dbReference>
<dbReference type="GO" id="GO:0003700">
    <property type="term" value="F:DNA-binding transcription factor activity"/>
    <property type="evidence" value="ECO:0007669"/>
    <property type="project" value="InterPro"/>
</dbReference>
<keyword evidence="8" id="KW-1185">Reference proteome</keyword>
<feature type="chain" id="PRO_5017930969" evidence="5">
    <location>
        <begin position="26"/>
        <end position="524"/>
    </location>
</feature>
<dbReference type="SMART" id="SM00342">
    <property type="entry name" value="HTH_ARAC"/>
    <property type="match status" value="1"/>
</dbReference>
<dbReference type="PROSITE" id="PS01124">
    <property type="entry name" value="HTH_ARAC_FAMILY_2"/>
    <property type="match status" value="1"/>
</dbReference>
<protein>
    <submittedName>
        <fullName evidence="7">Helix-turn-helix domain-containing protein</fullName>
    </submittedName>
</protein>
<evidence type="ECO:0000256" key="1">
    <source>
        <dbReference type="ARBA" id="ARBA00023015"/>
    </source>
</evidence>
<name>A0A3N0EPT7_SINP1</name>
<dbReference type="Gene3D" id="1.25.40.10">
    <property type="entry name" value="Tetratricopeptide repeat domain"/>
    <property type="match status" value="2"/>
</dbReference>
<dbReference type="InterPro" id="IPR009057">
    <property type="entry name" value="Homeodomain-like_sf"/>
</dbReference>
<keyword evidence="2" id="KW-0238">DNA-binding</keyword>
<dbReference type="InterPro" id="IPR018060">
    <property type="entry name" value="HTH_AraC"/>
</dbReference>
<keyword evidence="4" id="KW-1133">Transmembrane helix</keyword>
<evidence type="ECO:0000256" key="3">
    <source>
        <dbReference type="ARBA" id="ARBA00023163"/>
    </source>
</evidence>
<dbReference type="Gene3D" id="1.10.10.60">
    <property type="entry name" value="Homeodomain-like"/>
    <property type="match status" value="2"/>
</dbReference>
<evidence type="ECO:0000256" key="2">
    <source>
        <dbReference type="ARBA" id="ARBA00023125"/>
    </source>
</evidence>
<dbReference type="InterPro" id="IPR019734">
    <property type="entry name" value="TPR_rpt"/>
</dbReference>
<organism evidence="7 8">
    <name type="scientific">Sinomicrobium pectinilyticum</name>
    <dbReference type="NCBI Taxonomy" id="1084421"/>
    <lineage>
        <taxon>Bacteria</taxon>
        <taxon>Pseudomonadati</taxon>
        <taxon>Bacteroidota</taxon>
        <taxon>Flavobacteriia</taxon>
        <taxon>Flavobacteriales</taxon>
        <taxon>Flavobacteriaceae</taxon>
        <taxon>Sinomicrobium</taxon>
    </lineage>
</organism>
<accession>A0A3N0EPT7</accession>
<dbReference type="PANTHER" id="PTHR43280">
    <property type="entry name" value="ARAC-FAMILY TRANSCRIPTIONAL REGULATOR"/>
    <property type="match status" value="1"/>
</dbReference>
<evidence type="ECO:0000259" key="6">
    <source>
        <dbReference type="PROSITE" id="PS01124"/>
    </source>
</evidence>
<dbReference type="SMART" id="SM00028">
    <property type="entry name" value="TPR"/>
    <property type="match status" value="2"/>
</dbReference>
<keyword evidence="3" id="KW-0804">Transcription</keyword>
<dbReference type="GO" id="GO:0043565">
    <property type="term" value="F:sequence-specific DNA binding"/>
    <property type="evidence" value="ECO:0007669"/>
    <property type="project" value="InterPro"/>
</dbReference>
<reference evidence="7 8" key="1">
    <citation type="submission" date="2018-10" db="EMBL/GenBank/DDBJ databases">
        <title>Sinomicrobium pectinilyticum sp. nov., a pectinase-producing bacterium isolated from alkaline and saline soil, and emended description of the genus Sinomicrobium.</title>
        <authorList>
            <person name="Cheng B."/>
            <person name="Li C."/>
            <person name="Lai Q."/>
            <person name="Du M."/>
            <person name="Shao Z."/>
            <person name="Xu P."/>
            <person name="Yang C."/>
        </authorList>
    </citation>
    <scope>NUCLEOTIDE SEQUENCE [LARGE SCALE GENOMIC DNA]</scope>
    <source>
        <strain evidence="7 8">5DNS001</strain>
    </source>
</reference>
<feature type="domain" description="HTH araC/xylS-type" evidence="6">
    <location>
        <begin position="412"/>
        <end position="516"/>
    </location>
</feature>
<gene>
    <name evidence="7" type="ORF">ED312_07190</name>
</gene>
<feature type="transmembrane region" description="Helical" evidence="4">
    <location>
        <begin position="338"/>
        <end position="360"/>
    </location>
</feature>
<evidence type="ECO:0000256" key="4">
    <source>
        <dbReference type="SAM" id="Phobius"/>
    </source>
</evidence>
<proteinExistence type="predicted"/>
<evidence type="ECO:0000313" key="7">
    <source>
        <dbReference type="EMBL" id="RNL89890.1"/>
    </source>
</evidence>
<dbReference type="SUPFAM" id="SSF48452">
    <property type="entry name" value="TPR-like"/>
    <property type="match status" value="1"/>
</dbReference>
<keyword evidence="1" id="KW-0805">Transcription regulation</keyword>
<evidence type="ECO:0000256" key="5">
    <source>
        <dbReference type="SAM" id="SignalP"/>
    </source>
</evidence>
<dbReference type="Pfam" id="PF12833">
    <property type="entry name" value="HTH_18"/>
    <property type="match status" value="1"/>
</dbReference>
<sequence>MFARLTNRYLMARYRILLFFLFLFAEKAGSQQQDAFDSIYYHLYTANKDLDYGIRTADSLYRASDGELRKVKSLLLLSGLYRRKKDKNRSLEYLLEGERLASEAGFHEWQARACGALSSQYREAGLAEVGIRYLEKGIRVSRKIKQEEISNEYQGLLHQEKAYYAIAENNFRKAVQLEHKAGTYFTLLKDEFRRNLHLATTQKALGENYYRLHKNDSARYHYHKALNFIAGTRGVPIQEGMIHLGLGNIFMEENDFARASEHLQKALGFADASGDVSLQGKVYRALSHYYQAVEDIKNYTLYNDRYLEVVNREMEARQETYSRAVSQVYKEQAKTSQVHYGIIAIVSLLLLLAVIFTLVYRRRQREKHRKFWKILREVRKGNSMPPAYTETKGNSARETEMMPERTEKSLLNKLTRFEESGKFTDRNISSSALAARIGTNTKYLSYIINKYKEKDFNTYINELRIYHIVKKMEETPDYLNYKISYLAKECGFSSHSKFSTVFRNVIGMPPSEFMAYLRKKKKAV</sequence>
<keyword evidence="5" id="KW-0732">Signal</keyword>
<keyword evidence="4" id="KW-0812">Transmembrane</keyword>
<comment type="caution">
    <text evidence="7">The sequence shown here is derived from an EMBL/GenBank/DDBJ whole genome shotgun (WGS) entry which is preliminary data.</text>
</comment>
<dbReference type="SUPFAM" id="SSF46689">
    <property type="entry name" value="Homeodomain-like"/>
    <property type="match status" value="1"/>
</dbReference>
<dbReference type="InterPro" id="IPR011990">
    <property type="entry name" value="TPR-like_helical_dom_sf"/>
</dbReference>
<dbReference type="EMBL" id="RJTM01000035">
    <property type="protein sequence ID" value="RNL89890.1"/>
    <property type="molecule type" value="Genomic_DNA"/>
</dbReference>
<dbReference type="AlphaFoldDB" id="A0A3N0EPT7"/>